<keyword evidence="6" id="KW-1185">Reference proteome</keyword>
<evidence type="ECO:0000256" key="2">
    <source>
        <dbReference type="SAM" id="SignalP"/>
    </source>
</evidence>
<keyword evidence="1" id="KW-0472">Membrane</keyword>
<proteinExistence type="predicted"/>
<evidence type="ECO:0000313" key="5">
    <source>
        <dbReference type="Proteomes" id="UP000005050"/>
    </source>
</evidence>
<gene>
    <name evidence="4" type="ORF">CKS_0815</name>
    <name evidence="3" type="ORF">DSJ_00820</name>
</gene>
<sequence>MKYFSTLKKFISRTSTHVMTSAISALAASPAFADGFAPANTVMQNIATGLHGCAAITITVAVVWVGYKTLWNGDSLKSCGHIIIGGILIGGGSEFAALLIS</sequence>
<evidence type="ECO:0000256" key="1">
    <source>
        <dbReference type="SAM" id="Phobius"/>
    </source>
</evidence>
<dbReference type="Pfam" id="PF04956">
    <property type="entry name" value="TrbC"/>
    <property type="match status" value="1"/>
</dbReference>
<organism evidence="4 5">
    <name type="scientific">Pantoea stewartii subsp. stewartii DC283</name>
    <dbReference type="NCBI Taxonomy" id="660596"/>
    <lineage>
        <taxon>Bacteria</taxon>
        <taxon>Pseudomonadati</taxon>
        <taxon>Pseudomonadota</taxon>
        <taxon>Gammaproteobacteria</taxon>
        <taxon>Enterobacterales</taxon>
        <taxon>Erwiniaceae</taxon>
        <taxon>Pantoea</taxon>
    </lineage>
</organism>
<protein>
    <submittedName>
        <fullName evidence="3">TriB protein</fullName>
    </submittedName>
    <submittedName>
        <fullName evidence="4">VirB2 family type IV secretion complex major pilin</fullName>
    </submittedName>
</protein>
<feature type="signal peptide" evidence="2">
    <location>
        <begin position="1"/>
        <end position="33"/>
    </location>
</feature>
<accession>H3RLB9</accession>
<dbReference type="PATRIC" id="fig|660596.6.peg.5244"/>
<feature type="transmembrane region" description="Helical" evidence="1">
    <location>
        <begin position="49"/>
        <end position="67"/>
    </location>
</feature>
<reference evidence="3 6" key="3">
    <citation type="submission" date="2016-10" db="EMBL/GenBank/DDBJ databases">
        <title>Complete Genome Assembly of Pantoea stewartii subsp. stewartii DC283, a Corn Pathogen.</title>
        <authorList>
            <person name="Duong D.A."/>
            <person name="Stevens A.M."/>
            <person name="Jensen R.V."/>
        </authorList>
    </citation>
    <scope>NUCLEOTIDE SEQUENCE [LARGE SCALE GENOMIC DNA]</scope>
    <source>
        <strain evidence="3 6">DC283</strain>
    </source>
</reference>
<keyword evidence="2" id="KW-0732">Signal</keyword>
<feature type="chain" id="PRO_5044734433" evidence="2">
    <location>
        <begin position="34"/>
        <end position="101"/>
    </location>
</feature>
<reference evidence="4 5" key="1">
    <citation type="journal article" date="2012" name="Mol. Microbiol.">
        <title>The genetic and structural basis of two distinct terminal side branch residues in stewartan and amylovoran exopolysaccharides and their potential role in host adaptation.</title>
        <authorList>
            <person name="Wang X."/>
            <person name="Yang F."/>
            <person name="von Bodman S.B."/>
        </authorList>
    </citation>
    <scope>NUCLEOTIDE SEQUENCE [LARGE SCALE GENOMIC DNA]</scope>
    <source>
        <strain evidence="4 5">DC283</strain>
    </source>
</reference>
<dbReference type="Proteomes" id="UP000192380">
    <property type="component" value="Chromosome"/>
</dbReference>
<name>H3RLB9_PANSE</name>
<evidence type="ECO:0000313" key="4">
    <source>
        <dbReference type="EMBL" id="EHT97803.1"/>
    </source>
</evidence>
<dbReference type="AlphaFoldDB" id="H3RLB9"/>
<dbReference type="STRING" id="660596.DSJ_00820"/>
<feature type="transmembrane region" description="Helical" evidence="1">
    <location>
        <begin position="79"/>
        <end position="100"/>
    </location>
</feature>
<dbReference type="KEGG" id="pstw:DSJ_00820"/>
<evidence type="ECO:0000313" key="3">
    <source>
        <dbReference type="EMBL" id="ARF48067.1"/>
    </source>
</evidence>
<dbReference type="EMBL" id="CP017581">
    <property type="protein sequence ID" value="ARF48067.1"/>
    <property type="molecule type" value="Genomic_DNA"/>
</dbReference>
<keyword evidence="1" id="KW-1133">Transmembrane helix</keyword>
<reference evidence="4" key="2">
    <citation type="submission" date="2012-01" db="EMBL/GenBank/DDBJ databases">
        <authorList>
            <person name="Biehl B.S."/>
            <person name="Ding Y."/>
            <person name="Dugan-Rocha S.P."/>
            <person name="Gibbs R.A."/>
            <person name="Glasner J.D."/>
            <person name="Kovar C."/>
            <person name="Muzny D.M."/>
            <person name="Neeno-Eckwall E.C."/>
            <person name="Perna N.T."/>
            <person name="Qin X."/>
            <person name="von Bodman S.B."/>
            <person name="Weinstock G.M."/>
        </authorList>
    </citation>
    <scope>NUCLEOTIDE SEQUENCE</scope>
    <source>
        <strain evidence="4">DC283</strain>
    </source>
</reference>
<dbReference type="InterPro" id="IPR007039">
    <property type="entry name" value="TrbC/VirB2"/>
</dbReference>
<dbReference type="RefSeq" id="WP_006122304.1">
    <property type="nucleotide sequence ID" value="NZ_AHIE01000041.1"/>
</dbReference>
<dbReference type="Proteomes" id="UP000005050">
    <property type="component" value="Unassembled WGS sequence"/>
</dbReference>
<keyword evidence="1" id="KW-0812">Transmembrane</keyword>
<dbReference type="EMBL" id="AHIE01000041">
    <property type="protein sequence ID" value="EHT97803.1"/>
    <property type="molecule type" value="Genomic_DNA"/>
</dbReference>
<evidence type="ECO:0000313" key="6">
    <source>
        <dbReference type="Proteomes" id="UP000192380"/>
    </source>
</evidence>